<dbReference type="Pfam" id="PF04681">
    <property type="entry name" value="Bys1"/>
    <property type="match status" value="1"/>
</dbReference>
<dbReference type="AlphaFoldDB" id="A0A9Q9DVA4"/>
<evidence type="ECO:0000256" key="1">
    <source>
        <dbReference type="SAM" id="SignalP"/>
    </source>
</evidence>
<feature type="signal peptide" evidence="1">
    <location>
        <begin position="1"/>
        <end position="21"/>
    </location>
</feature>
<dbReference type="Proteomes" id="UP001056012">
    <property type="component" value="Chromosome 7"/>
</dbReference>
<sequence>MRPFFSALFAALASIPLLAVAHLEYGHQHAHREVHGRAIKTEVVVVTETVYTTVTAAPSLSAAANLPQWSVFNISSKSAASTTSRTASPSVALPLEPSKAPDNPYSALIPQPNNAIVVNSCNYDVYVSSIGDESCGPGNMSYRVPPNSTYIEPIRKCYKSGIALKVCKTQELKKPMQFEYTVWDDKKTVSYDISYLDCMVERDGFKDFTQCVGHERGIQATAGKNCPAFHCLAEIECGLHAYTVPEFGYMPGAPVGACDVEKGVAFELCAENRA</sequence>
<feature type="chain" id="PRO_5040322971" evidence="1">
    <location>
        <begin position="22"/>
        <end position="274"/>
    </location>
</feature>
<evidence type="ECO:0000313" key="2">
    <source>
        <dbReference type="EMBL" id="USP81923.1"/>
    </source>
</evidence>
<name>A0A9Q9DVA4_CURCL</name>
<protein>
    <submittedName>
        <fullName evidence="2">FAD-binding-like protein</fullName>
    </submittedName>
</protein>
<dbReference type="OrthoDB" id="5144514at2759"/>
<evidence type="ECO:0000313" key="3">
    <source>
        <dbReference type="Proteomes" id="UP001056012"/>
    </source>
</evidence>
<dbReference type="InterPro" id="IPR006771">
    <property type="entry name" value="CetA-like"/>
</dbReference>
<dbReference type="EMBL" id="CP089280">
    <property type="protein sequence ID" value="USP81923.1"/>
    <property type="molecule type" value="Genomic_DNA"/>
</dbReference>
<accession>A0A9Q9DVA4</accession>
<proteinExistence type="predicted"/>
<keyword evidence="1" id="KW-0732">Signal</keyword>
<dbReference type="VEuPathDB" id="FungiDB:yc1106_09197"/>
<gene>
    <name evidence="2" type="ORF">yc1106_09197</name>
</gene>
<organism evidence="2 3">
    <name type="scientific">Curvularia clavata</name>
    <dbReference type="NCBI Taxonomy" id="95742"/>
    <lineage>
        <taxon>Eukaryota</taxon>
        <taxon>Fungi</taxon>
        <taxon>Dikarya</taxon>
        <taxon>Ascomycota</taxon>
        <taxon>Pezizomycotina</taxon>
        <taxon>Dothideomycetes</taxon>
        <taxon>Pleosporomycetidae</taxon>
        <taxon>Pleosporales</taxon>
        <taxon>Pleosporineae</taxon>
        <taxon>Pleosporaceae</taxon>
        <taxon>Curvularia</taxon>
    </lineage>
</organism>
<keyword evidence="3" id="KW-1185">Reference proteome</keyword>
<reference evidence="2" key="1">
    <citation type="submission" date="2021-12" db="EMBL/GenBank/DDBJ databases">
        <title>Curvularia clavata genome.</title>
        <authorList>
            <person name="Cao Y."/>
        </authorList>
    </citation>
    <scope>NUCLEOTIDE SEQUENCE</scope>
    <source>
        <strain evidence="2">Yc1106</strain>
    </source>
</reference>